<dbReference type="InterPro" id="IPR013113">
    <property type="entry name" value="SIP_FAD-bd"/>
</dbReference>
<evidence type="ECO:0000313" key="4">
    <source>
        <dbReference type="Proteomes" id="UP000297951"/>
    </source>
</evidence>
<feature type="domain" description="FAD-binding FR-type" evidence="2">
    <location>
        <begin position="29"/>
        <end position="200"/>
    </location>
</feature>
<dbReference type="Pfam" id="PF08021">
    <property type="entry name" value="FAD_binding_9"/>
    <property type="match status" value="2"/>
</dbReference>
<dbReference type="EMBL" id="SPQC01000003">
    <property type="protein sequence ID" value="TFU24044.1"/>
    <property type="molecule type" value="Genomic_DNA"/>
</dbReference>
<proteinExistence type="predicted"/>
<dbReference type="PROSITE" id="PS51384">
    <property type="entry name" value="FAD_FR"/>
    <property type="match status" value="1"/>
</dbReference>
<dbReference type="Gene3D" id="2.40.30.10">
    <property type="entry name" value="Translation factors"/>
    <property type="match status" value="1"/>
</dbReference>
<protein>
    <submittedName>
        <fullName evidence="3">Siderophore-interacting protein</fullName>
    </submittedName>
</protein>
<dbReference type="PANTHER" id="PTHR30157:SF0">
    <property type="entry name" value="NADPH-DEPENDENT FERRIC-CHELATE REDUCTASE"/>
    <property type="match status" value="1"/>
</dbReference>
<evidence type="ECO:0000256" key="1">
    <source>
        <dbReference type="SAM" id="MobiDB-lite"/>
    </source>
</evidence>
<dbReference type="CDD" id="cd06193">
    <property type="entry name" value="siderophore_interacting"/>
    <property type="match status" value="1"/>
</dbReference>
<dbReference type="Gene3D" id="3.40.50.80">
    <property type="entry name" value="Nucleotide-binding domain of ferredoxin-NADP reductase (FNR) module"/>
    <property type="match status" value="1"/>
</dbReference>
<reference evidence="3 4" key="1">
    <citation type="submission" date="2019-03" db="EMBL/GenBank/DDBJ databases">
        <title>Diversity of the mouse oral microbiome.</title>
        <authorList>
            <person name="Joseph S."/>
            <person name="Aduse-Opoku J."/>
            <person name="Curtis M."/>
            <person name="Wade W."/>
            <person name="Hashim A."/>
        </authorList>
    </citation>
    <scope>NUCLEOTIDE SEQUENCE [LARGE SCALE GENOMIC DNA]</scope>
    <source>
        <strain evidence="4">irhom_31</strain>
    </source>
</reference>
<dbReference type="InterPro" id="IPR039374">
    <property type="entry name" value="SIP_fam"/>
</dbReference>
<dbReference type="AlphaFoldDB" id="A0A4Y9F7S2"/>
<comment type="caution">
    <text evidence="3">The sequence shown here is derived from an EMBL/GenBank/DDBJ whole genome shotgun (WGS) entry which is preliminary data.</text>
</comment>
<dbReference type="Pfam" id="PF04954">
    <property type="entry name" value="SIP"/>
    <property type="match status" value="1"/>
</dbReference>
<dbReference type="InterPro" id="IPR017927">
    <property type="entry name" value="FAD-bd_FR_type"/>
</dbReference>
<feature type="region of interest" description="Disordered" evidence="1">
    <location>
        <begin position="1"/>
        <end position="20"/>
    </location>
</feature>
<dbReference type="Proteomes" id="UP000297951">
    <property type="component" value="Unassembled WGS sequence"/>
</dbReference>
<evidence type="ECO:0000259" key="2">
    <source>
        <dbReference type="PROSITE" id="PS51384"/>
    </source>
</evidence>
<dbReference type="PANTHER" id="PTHR30157">
    <property type="entry name" value="FERRIC REDUCTASE, NADPH-DEPENDENT"/>
    <property type="match status" value="1"/>
</dbReference>
<organism evidence="3 4">
    <name type="scientific">Rothia nasimurium</name>
    <dbReference type="NCBI Taxonomy" id="85336"/>
    <lineage>
        <taxon>Bacteria</taxon>
        <taxon>Bacillati</taxon>
        <taxon>Actinomycetota</taxon>
        <taxon>Actinomycetes</taxon>
        <taxon>Micrococcales</taxon>
        <taxon>Micrococcaceae</taxon>
        <taxon>Rothia</taxon>
    </lineage>
</organism>
<accession>A0A4Y9F7S2</accession>
<name>A0A4Y9F7S2_9MICC</name>
<dbReference type="InterPro" id="IPR007037">
    <property type="entry name" value="SIP_rossman_dom"/>
</dbReference>
<dbReference type="GO" id="GO:0016491">
    <property type="term" value="F:oxidoreductase activity"/>
    <property type="evidence" value="ECO:0007669"/>
    <property type="project" value="InterPro"/>
</dbReference>
<feature type="compositionally biased region" description="Basic and acidic residues" evidence="1">
    <location>
        <begin position="11"/>
        <end position="20"/>
    </location>
</feature>
<sequence length="362" mass="38824">MPKPRPSVPRSSEHRSSARREVKRSINQYGVFPVTVSRVEQLTDSFVRVSLTGRSLLHAAAPLSDGTGQVYDAYIKLFIPPAGASGPTMIELDTSWRARWRSAPETERGHMRTYTVSNSRLVPSVGLDETPLLGMLPAAEADLEPLARDLPADLQPEIDVDFVLHTDAQGTSGPGSAWAEQTQVGQQVSILAPLRGSTLWSSYNPGAASSLLLLGDETAAPALLSTLRSLPASATGAVFLEVPGAQDALDRLPEVRQAAQRVPGVRLQVLARTPGQMRGHQLTRALRTACSLEPAPAATPSDDREADSPLWHLAENPTGTYVLIAGESTVVKTLRRICVNEAGLPKESISFMGYWKAGQAEG</sequence>
<evidence type="ECO:0000313" key="3">
    <source>
        <dbReference type="EMBL" id="TFU24044.1"/>
    </source>
</evidence>
<dbReference type="RefSeq" id="WP_135011232.1">
    <property type="nucleotide sequence ID" value="NZ_JADGLK010000003.1"/>
</dbReference>
<dbReference type="InterPro" id="IPR039261">
    <property type="entry name" value="FNR_nucleotide-bd"/>
</dbReference>
<gene>
    <name evidence="3" type="ORF">E4U03_01530</name>
</gene>
<dbReference type="OrthoDB" id="3291337at2"/>